<evidence type="ECO:0000256" key="2">
    <source>
        <dbReference type="SAM" id="SignalP"/>
    </source>
</evidence>
<feature type="region of interest" description="Disordered" evidence="1">
    <location>
        <begin position="17"/>
        <end position="40"/>
    </location>
</feature>
<dbReference type="AlphaFoldDB" id="A0AAE1EMY2"/>
<feature type="chain" id="PRO_5041962489" description="Secreted protein" evidence="2">
    <location>
        <begin position="16"/>
        <end position="111"/>
    </location>
</feature>
<protein>
    <recommendedName>
        <fullName evidence="5">Secreted protein</fullName>
    </recommendedName>
</protein>
<evidence type="ECO:0000256" key="1">
    <source>
        <dbReference type="SAM" id="MobiDB-lite"/>
    </source>
</evidence>
<evidence type="ECO:0000313" key="3">
    <source>
        <dbReference type="EMBL" id="KAK3857969.1"/>
    </source>
</evidence>
<feature type="signal peptide" evidence="2">
    <location>
        <begin position="1"/>
        <end position="15"/>
    </location>
</feature>
<dbReference type="EMBL" id="JAWQEG010005454">
    <property type="protein sequence ID" value="KAK3857969.1"/>
    <property type="molecule type" value="Genomic_DNA"/>
</dbReference>
<sequence length="111" mass="12086">MSSWIMLLMVRGCDCRGGQSPPVADVDGKTETSESSTPPVTEPGLFLVLTIADSVGKVLDGRNIARDRCVTVWSRRKVVQYSGLGCLFWLAREIVGPSGRQKQNVVIYGSQ</sequence>
<keyword evidence="2" id="KW-0732">Signal</keyword>
<dbReference type="Proteomes" id="UP001286313">
    <property type="component" value="Unassembled WGS sequence"/>
</dbReference>
<comment type="caution">
    <text evidence="3">The sequence shown here is derived from an EMBL/GenBank/DDBJ whole genome shotgun (WGS) entry which is preliminary data.</text>
</comment>
<evidence type="ECO:0000313" key="4">
    <source>
        <dbReference type="Proteomes" id="UP001286313"/>
    </source>
</evidence>
<proteinExistence type="predicted"/>
<keyword evidence="4" id="KW-1185">Reference proteome</keyword>
<gene>
    <name evidence="3" type="ORF">Pcinc_035810</name>
</gene>
<organism evidence="3 4">
    <name type="scientific">Petrolisthes cinctipes</name>
    <name type="common">Flat porcelain crab</name>
    <dbReference type="NCBI Taxonomy" id="88211"/>
    <lineage>
        <taxon>Eukaryota</taxon>
        <taxon>Metazoa</taxon>
        <taxon>Ecdysozoa</taxon>
        <taxon>Arthropoda</taxon>
        <taxon>Crustacea</taxon>
        <taxon>Multicrustacea</taxon>
        <taxon>Malacostraca</taxon>
        <taxon>Eumalacostraca</taxon>
        <taxon>Eucarida</taxon>
        <taxon>Decapoda</taxon>
        <taxon>Pleocyemata</taxon>
        <taxon>Anomura</taxon>
        <taxon>Galatheoidea</taxon>
        <taxon>Porcellanidae</taxon>
        <taxon>Petrolisthes</taxon>
    </lineage>
</organism>
<evidence type="ECO:0008006" key="5">
    <source>
        <dbReference type="Google" id="ProtNLM"/>
    </source>
</evidence>
<reference evidence="3" key="1">
    <citation type="submission" date="2023-10" db="EMBL/GenBank/DDBJ databases">
        <title>Genome assemblies of two species of porcelain crab, Petrolisthes cinctipes and Petrolisthes manimaculis (Anomura: Porcellanidae).</title>
        <authorList>
            <person name="Angst P."/>
        </authorList>
    </citation>
    <scope>NUCLEOTIDE SEQUENCE</scope>
    <source>
        <strain evidence="3">PB745_01</strain>
        <tissue evidence="3">Gill</tissue>
    </source>
</reference>
<name>A0AAE1EMY2_PETCI</name>
<accession>A0AAE1EMY2</accession>